<accession>A0A146LQW5</accession>
<evidence type="ECO:0000313" key="1">
    <source>
        <dbReference type="EMBL" id="JAQ10233.1"/>
    </source>
</evidence>
<protein>
    <submittedName>
        <fullName evidence="1">Uncharacterized protein</fullName>
    </submittedName>
</protein>
<sequence>MKFPILEEFYDIVVIIEIKQWIPKFQNQQDHINFKSIKKNQSESFPSECSFQIFPILDLEVNGPGIHPLHRPSPCVLNGIEREGGAGSRRRAAVCDLSGWLSGRGTSIDERTKQ</sequence>
<proteinExistence type="predicted"/>
<dbReference type="EMBL" id="GDHC01008396">
    <property type="protein sequence ID" value="JAQ10233.1"/>
    <property type="molecule type" value="Transcribed_RNA"/>
</dbReference>
<name>A0A146LQW5_LYGHE</name>
<organism evidence="1">
    <name type="scientific">Lygus hesperus</name>
    <name type="common">Western plant bug</name>
    <dbReference type="NCBI Taxonomy" id="30085"/>
    <lineage>
        <taxon>Eukaryota</taxon>
        <taxon>Metazoa</taxon>
        <taxon>Ecdysozoa</taxon>
        <taxon>Arthropoda</taxon>
        <taxon>Hexapoda</taxon>
        <taxon>Insecta</taxon>
        <taxon>Pterygota</taxon>
        <taxon>Neoptera</taxon>
        <taxon>Paraneoptera</taxon>
        <taxon>Hemiptera</taxon>
        <taxon>Heteroptera</taxon>
        <taxon>Panheteroptera</taxon>
        <taxon>Cimicomorpha</taxon>
        <taxon>Miridae</taxon>
        <taxon>Mirini</taxon>
        <taxon>Lygus</taxon>
    </lineage>
</organism>
<dbReference type="AlphaFoldDB" id="A0A146LQW5"/>
<reference evidence="1" key="1">
    <citation type="journal article" date="2016" name="Gigascience">
        <title>De novo construction of an expanded transcriptome assembly for the western tarnished plant bug, Lygus hesperus.</title>
        <authorList>
            <person name="Tassone E.E."/>
            <person name="Geib S.M."/>
            <person name="Hall B."/>
            <person name="Fabrick J.A."/>
            <person name="Brent C.S."/>
            <person name="Hull J.J."/>
        </authorList>
    </citation>
    <scope>NUCLEOTIDE SEQUENCE</scope>
</reference>
<gene>
    <name evidence="1" type="ORF">g.25872</name>
</gene>